<evidence type="ECO:0000256" key="2">
    <source>
        <dbReference type="ARBA" id="ARBA00022692"/>
    </source>
</evidence>
<dbReference type="GO" id="GO:0006629">
    <property type="term" value="P:lipid metabolic process"/>
    <property type="evidence" value="ECO:0007669"/>
    <property type="project" value="UniProtKB-KW"/>
</dbReference>
<keyword evidence="3" id="KW-0256">Endoplasmic reticulum</keyword>
<dbReference type="EMBL" id="LXWW01000191">
    <property type="protein sequence ID" value="OAO14953.1"/>
    <property type="molecule type" value="Genomic_DNA"/>
</dbReference>
<evidence type="ECO:0000256" key="7">
    <source>
        <dbReference type="SAM" id="MobiDB-lite"/>
    </source>
</evidence>
<keyword evidence="10" id="KW-1185">Reference proteome</keyword>
<evidence type="ECO:0000256" key="8">
    <source>
        <dbReference type="SAM" id="Phobius"/>
    </source>
</evidence>
<organism evidence="9 10">
    <name type="scientific">Blastocystis sp. subtype 1 (strain ATCC 50177 / NandII)</name>
    <dbReference type="NCBI Taxonomy" id="478820"/>
    <lineage>
        <taxon>Eukaryota</taxon>
        <taxon>Sar</taxon>
        <taxon>Stramenopiles</taxon>
        <taxon>Bigyra</taxon>
        <taxon>Opalozoa</taxon>
        <taxon>Opalinata</taxon>
        <taxon>Blastocystidae</taxon>
        <taxon>Blastocystis</taxon>
    </lineage>
</organism>
<evidence type="ECO:0008006" key="11">
    <source>
        <dbReference type="Google" id="ProtNLM"/>
    </source>
</evidence>
<keyword evidence="5" id="KW-0443">Lipid metabolism</keyword>
<feature type="region of interest" description="Disordered" evidence="7">
    <location>
        <begin position="291"/>
        <end position="312"/>
    </location>
</feature>
<dbReference type="Proteomes" id="UP000078348">
    <property type="component" value="Unassembled WGS sequence"/>
</dbReference>
<reference evidence="9 10" key="1">
    <citation type="submission" date="2016-05" db="EMBL/GenBank/DDBJ databases">
        <title>Nuclear genome of Blastocystis sp. subtype 1 NandII.</title>
        <authorList>
            <person name="Gentekaki E."/>
            <person name="Curtis B."/>
            <person name="Stairs C."/>
            <person name="Eme L."/>
            <person name="Herman E."/>
            <person name="Klimes V."/>
            <person name="Arias M.C."/>
            <person name="Elias M."/>
            <person name="Hilliou F."/>
            <person name="Klute M."/>
            <person name="Malik S.-B."/>
            <person name="Pightling A."/>
            <person name="Rachubinski R."/>
            <person name="Salas D."/>
            <person name="Schlacht A."/>
            <person name="Suga H."/>
            <person name="Archibald J."/>
            <person name="Ball S.G."/>
            <person name="Clark G."/>
            <person name="Dacks J."/>
            <person name="Van Der Giezen M."/>
            <person name="Tsaousis A."/>
            <person name="Roger A."/>
        </authorList>
    </citation>
    <scope>NUCLEOTIDE SEQUENCE [LARGE SCALE GENOMIC DNA]</scope>
    <source>
        <strain evidence="10">ATCC 50177 / NandII</strain>
    </source>
</reference>
<comment type="caution">
    <text evidence="9">The sequence shown here is derived from an EMBL/GenBank/DDBJ whole genome shotgun (WGS) entry which is preliminary data.</text>
</comment>
<feature type="transmembrane region" description="Helical" evidence="8">
    <location>
        <begin position="251"/>
        <end position="276"/>
    </location>
</feature>
<dbReference type="OrthoDB" id="10593509at2759"/>
<evidence type="ECO:0000256" key="5">
    <source>
        <dbReference type="ARBA" id="ARBA00023098"/>
    </source>
</evidence>
<comment type="subcellular location">
    <subcellularLocation>
        <location evidence="1">Endoplasmic reticulum membrane</location>
        <topology evidence="1">Multi-pass membrane protein</topology>
    </subcellularLocation>
</comment>
<gene>
    <name evidence="9" type="ORF">AV274_3300</name>
</gene>
<keyword evidence="6 8" id="KW-0472">Membrane</keyword>
<name>A0A196SD66_BLAHN</name>
<dbReference type="GO" id="GO:0140042">
    <property type="term" value="P:lipid droplet formation"/>
    <property type="evidence" value="ECO:0007669"/>
    <property type="project" value="UniProtKB-ARBA"/>
</dbReference>
<accession>A0A196SD66</accession>
<dbReference type="AlphaFoldDB" id="A0A196SD66"/>
<evidence type="ECO:0000256" key="3">
    <source>
        <dbReference type="ARBA" id="ARBA00022824"/>
    </source>
</evidence>
<dbReference type="Pfam" id="PF06775">
    <property type="entry name" value="Seipin"/>
    <property type="match status" value="1"/>
</dbReference>
<evidence type="ECO:0000313" key="10">
    <source>
        <dbReference type="Proteomes" id="UP000078348"/>
    </source>
</evidence>
<keyword evidence="2 8" id="KW-0812">Transmembrane</keyword>
<evidence type="ECO:0000256" key="1">
    <source>
        <dbReference type="ARBA" id="ARBA00004477"/>
    </source>
</evidence>
<protein>
    <recommendedName>
        <fullName evidence="11">Seipin</fullName>
    </recommendedName>
</protein>
<dbReference type="GO" id="GO:0005789">
    <property type="term" value="C:endoplasmic reticulum membrane"/>
    <property type="evidence" value="ECO:0007669"/>
    <property type="project" value="UniProtKB-SubCell"/>
</dbReference>
<feature type="transmembrane region" description="Helical" evidence="8">
    <location>
        <begin position="172"/>
        <end position="192"/>
    </location>
</feature>
<feature type="compositionally biased region" description="Basic and acidic residues" evidence="7">
    <location>
        <begin position="296"/>
        <end position="312"/>
    </location>
</feature>
<evidence type="ECO:0000256" key="4">
    <source>
        <dbReference type="ARBA" id="ARBA00022989"/>
    </source>
</evidence>
<evidence type="ECO:0000256" key="6">
    <source>
        <dbReference type="ARBA" id="ARBA00023136"/>
    </source>
</evidence>
<proteinExistence type="predicted"/>
<dbReference type="InterPro" id="IPR009617">
    <property type="entry name" value="Seipin"/>
</dbReference>
<evidence type="ECO:0000313" key="9">
    <source>
        <dbReference type="EMBL" id="OAO14953.1"/>
    </source>
</evidence>
<keyword evidence="4 8" id="KW-1133">Transmembrane helix</keyword>
<feature type="transmembrane region" description="Helical" evidence="8">
    <location>
        <begin position="37"/>
        <end position="62"/>
    </location>
</feature>
<sequence length="365" mass="41610">MDHSFSHMPSSLRRAEKKDRTSLWQRFVAFVQSHRHIIVFLSLLVVFTVSMCVFFFASVVFYEYMCYILVPRSPHPLDLNFNYTSYYKSKGERIKNDIIPSATVNYTALMSTVRLSKSQRANSHMEFEIVYTLPYLLPNYFESVYSIEAQVLSKNKTVLATSTQTYTTDIRFAVNAVLTYLFLYPLVALGVVRNGEVRRMPCFIQEDFLVQNSIETVHVILHNPSVILTDCHLHAHVATRGFRSYLQNHHFIAGVLFVSVSTLCGTVCCLVVAVIAGVKLNAWLRPAEESGSSIPVKEENEPVVKKEDKPVVKEEDGLTVKKEDNAQFDLPPSSDFAFTLMKDTERELDSTLRHRRHSSSSPVSF</sequence>